<reference evidence="3" key="1">
    <citation type="submission" date="2023-07" db="EMBL/GenBank/DDBJ databases">
        <title>30 novel species of actinomycetes from the DSMZ collection.</title>
        <authorList>
            <person name="Nouioui I."/>
        </authorList>
    </citation>
    <scope>NUCLEOTIDE SEQUENCE [LARGE SCALE GENOMIC DNA]</scope>
    <source>
        <strain evidence="3">DSM 44915</strain>
    </source>
</reference>
<gene>
    <name evidence="2" type="ORF">RM844_05780</name>
</gene>
<dbReference type="EMBL" id="JAVREO010000003">
    <property type="protein sequence ID" value="MDT0265797.1"/>
    <property type="molecule type" value="Genomic_DNA"/>
</dbReference>
<dbReference type="Pfam" id="PF19054">
    <property type="entry name" value="DUF5753"/>
    <property type="match status" value="1"/>
</dbReference>
<comment type="caution">
    <text evidence="2">The sequence shown here is derived from an EMBL/GenBank/DDBJ whole genome shotgun (WGS) entry which is preliminary data.</text>
</comment>
<protein>
    <submittedName>
        <fullName evidence="2">Helix-turn-helix transcriptional regulator</fullName>
    </submittedName>
</protein>
<evidence type="ECO:0000313" key="2">
    <source>
        <dbReference type="EMBL" id="MDT0265797.1"/>
    </source>
</evidence>
<accession>A0ABU2JLD3</accession>
<dbReference type="Proteomes" id="UP001183410">
    <property type="component" value="Unassembled WGS sequence"/>
</dbReference>
<dbReference type="Pfam" id="PF13560">
    <property type="entry name" value="HTH_31"/>
    <property type="match status" value="1"/>
</dbReference>
<sequence>MITDIESATPALCRLQLGSELGRLRGVAGLTGSQVSRKLIWSPSKLTRLETGENATVEQSDVRALCEMYEANEETMNLLLGYAAVTKTKRDWWQSSKFRPVITPVFRAFLGLEATAASLCAYEQEFVPGLLQTEGYMRVIHQSAYIGKTPDEVTRIIAVRLARQEVLRRKQAALKYTAILNEAVLRRRVGDGELMKEQLSHIVEVAEELPNVRIQVVPFEAGDHPGMNGKFAVLRFPEGAALRSIVYLEHLTDAFVGRRQEDVTRYEEAFSDLQALSPSHRDSLAMIRKAIKEF</sequence>
<dbReference type="InterPro" id="IPR001387">
    <property type="entry name" value="Cro/C1-type_HTH"/>
</dbReference>
<dbReference type="RefSeq" id="WP_311665507.1">
    <property type="nucleotide sequence ID" value="NZ_JAVREO010000003.1"/>
</dbReference>
<keyword evidence="3" id="KW-1185">Reference proteome</keyword>
<organism evidence="2 3">
    <name type="scientific">Streptomyces chisholmiae</name>
    <dbReference type="NCBI Taxonomy" id="3075540"/>
    <lineage>
        <taxon>Bacteria</taxon>
        <taxon>Bacillati</taxon>
        <taxon>Actinomycetota</taxon>
        <taxon>Actinomycetes</taxon>
        <taxon>Kitasatosporales</taxon>
        <taxon>Streptomycetaceae</taxon>
        <taxon>Streptomyces</taxon>
    </lineage>
</organism>
<dbReference type="CDD" id="cd00093">
    <property type="entry name" value="HTH_XRE"/>
    <property type="match status" value="1"/>
</dbReference>
<proteinExistence type="predicted"/>
<dbReference type="InterPro" id="IPR043917">
    <property type="entry name" value="DUF5753"/>
</dbReference>
<feature type="domain" description="DUF5753" evidence="1">
    <location>
        <begin position="106"/>
        <end position="289"/>
    </location>
</feature>
<evidence type="ECO:0000313" key="3">
    <source>
        <dbReference type="Proteomes" id="UP001183410"/>
    </source>
</evidence>
<evidence type="ECO:0000259" key="1">
    <source>
        <dbReference type="Pfam" id="PF19054"/>
    </source>
</evidence>
<name>A0ABU2JLD3_9ACTN</name>